<dbReference type="Proteomes" id="UP001163046">
    <property type="component" value="Unassembled WGS sequence"/>
</dbReference>
<gene>
    <name evidence="1" type="ORF">OS493_038448</name>
</gene>
<proteinExistence type="predicted"/>
<sequence length="160" mass="18384">MMYEELNGLPDFFSTVGKPLVQVKQPSIYVFLFAKGGKTRLRLPRIKKSKRSGTSMTLVINLPDVRLNQLIEMQARKTPSHLKRARSSAPRIPDVELKKTDSYCYFLPPQIHERKNRVYWLGQYWCTTGSARQYLTAAEREVFLTTASESSTVPGQQCRL</sequence>
<reference evidence="1" key="1">
    <citation type="submission" date="2023-01" db="EMBL/GenBank/DDBJ databases">
        <title>Genome assembly of the deep-sea coral Lophelia pertusa.</title>
        <authorList>
            <person name="Herrera S."/>
            <person name="Cordes E."/>
        </authorList>
    </citation>
    <scope>NUCLEOTIDE SEQUENCE</scope>
    <source>
        <strain evidence="1">USNM1676648</strain>
        <tissue evidence="1">Polyp</tissue>
    </source>
</reference>
<evidence type="ECO:0000313" key="2">
    <source>
        <dbReference type="Proteomes" id="UP001163046"/>
    </source>
</evidence>
<protein>
    <submittedName>
        <fullName evidence="1">Uncharacterized protein</fullName>
    </submittedName>
</protein>
<organism evidence="1 2">
    <name type="scientific">Desmophyllum pertusum</name>
    <dbReference type="NCBI Taxonomy" id="174260"/>
    <lineage>
        <taxon>Eukaryota</taxon>
        <taxon>Metazoa</taxon>
        <taxon>Cnidaria</taxon>
        <taxon>Anthozoa</taxon>
        <taxon>Hexacorallia</taxon>
        <taxon>Scleractinia</taxon>
        <taxon>Caryophylliina</taxon>
        <taxon>Caryophylliidae</taxon>
        <taxon>Desmophyllum</taxon>
    </lineage>
</organism>
<accession>A0A9W9Z6G1</accession>
<dbReference type="EMBL" id="MU826447">
    <property type="protein sequence ID" value="KAJ7375846.1"/>
    <property type="molecule type" value="Genomic_DNA"/>
</dbReference>
<keyword evidence="2" id="KW-1185">Reference proteome</keyword>
<comment type="caution">
    <text evidence="1">The sequence shown here is derived from an EMBL/GenBank/DDBJ whole genome shotgun (WGS) entry which is preliminary data.</text>
</comment>
<evidence type="ECO:0000313" key="1">
    <source>
        <dbReference type="EMBL" id="KAJ7375846.1"/>
    </source>
</evidence>
<name>A0A9W9Z6G1_9CNID</name>
<dbReference type="AlphaFoldDB" id="A0A9W9Z6G1"/>